<evidence type="ECO:0000313" key="3">
    <source>
        <dbReference type="Proteomes" id="UP001240150"/>
    </source>
</evidence>
<accession>A0ABY8W7D3</accession>
<proteinExistence type="predicted"/>
<dbReference type="Proteomes" id="UP001240150">
    <property type="component" value="Chromosome"/>
</dbReference>
<organism evidence="2 3">
    <name type="scientific">Actinoplanes oblitus</name>
    <dbReference type="NCBI Taxonomy" id="3040509"/>
    <lineage>
        <taxon>Bacteria</taxon>
        <taxon>Bacillati</taxon>
        <taxon>Actinomycetota</taxon>
        <taxon>Actinomycetes</taxon>
        <taxon>Micromonosporales</taxon>
        <taxon>Micromonosporaceae</taxon>
        <taxon>Actinoplanes</taxon>
    </lineage>
</organism>
<evidence type="ECO:0000256" key="1">
    <source>
        <dbReference type="SAM" id="Phobius"/>
    </source>
</evidence>
<evidence type="ECO:0000313" key="2">
    <source>
        <dbReference type="EMBL" id="WIM93741.1"/>
    </source>
</evidence>
<dbReference type="RefSeq" id="WP_284914948.1">
    <property type="nucleotide sequence ID" value="NZ_CP126980.1"/>
</dbReference>
<evidence type="ECO:0008006" key="4">
    <source>
        <dbReference type="Google" id="ProtNLM"/>
    </source>
</evidence>
<feature type="transmembrane region" description="Helical" evidence="1">
    <location>
        <begin position="32"/>
        <end position="54"/>
    </location>
</feature>
<keyword evidence="1" id="KW-0472">Membrane</keyword>
<keyword evidence="1" id="KW-0812">Transmembrane</keyword>
<sequence length="67" mass="6961">MRGARARRRSGAGRVQDLAEVLGGHELPTLGAYQLLFGLCAWAAVLAALLALLIPKHAATADAALPE</sequence>
<dbReference type="EMBL" id="CP126980">
    <property type="protein sequence ID" value="WIM93741.1"/>
    <property type="molecule type" value="Genomic_DNA"/>
</dbReference>
<protein>
    <recommendedName>
        <fullName evidence="4">Major facilitator superfamily (MFS) profile domain-containing protein</fullName>
    </recommendedName>
</protein>
<name>A0ABY8W7D3_9ACTN</name>
<keyword evidence="1" id="KW-1133">Transmembrane helix</keyword>
<gene>
    <name evidence="2" type="ORF">ACTOB_005727</name>
</gene>
<reference evidence="2 3" key="1">
    <citation type="submission" date="2023-06" db="EMBL/GenBank/DDBJ databases">
        <authorList>
            <person name="Yushchuk O."/>
            <person name="Binda E."/>
            <person name="Ruckert-Reed C."/>
            <person name="Fedorenko V."/>
            <person name="Kalinowski J."/>
            <person name="Marinelli F."/>
        </authorList>
    </citation>
    <scope>NUCLEOTIDE SEQUENCE [LARGE SCALE GENOMIC DNA]</scope>
    <source>
        <strain evidence="2 3">NRRL 3884</strain>
    </source>
</reference>
<keyword evidence="3" id="KW-1185">Reference proteome</keyword>